<evidence type="ECO:0008006" key="3">
    <source>
        <dbReference type="Google" id="ProtNLM"/>
    </source>
</evidence>
<proteinExistence type="predicted"/>
<name>A0ABT1FVM6_9BACT</name>
<sequence length="195" mass="22482">MNIRVLIMLLGIACGSYAKDIKGFYITPQQDTVQAIFEVKWGLTRPNLYRLQAEVTCTDSSGVKKTLHPQDTESFTLFMPDGKNIKFSSFTWTNEKGNPQQFALDFGGSYLHLYAYIVLNSYDKSETQRFMLKKQGQKTIKEVWGFSTRKQLMTYFADCPDLVQQIEKREPIAQNMVEMVGYYNTHCAPQLQNNK</sequence>
<dbReference type="Proteomes" id="UP001204772">
    <property type="component" value="Unassembled WGS sequence"/>
</dbReference>
<accession>A0ABT1FVM6</accession>
<reference evidence="1 2" key="1">
    <citation type="submission" date="2022-06" db="EMBL/GenBank/DDBJ databases">
        <title>Runella sp. S5 genome sequencing.</title>
        <authorList>
            <person name="Park S."/>
        </authorList>
    </citation>
    <scope>NUCLEOTIDE SEQUENCE [LARGE SCALE GENOMIC DNA]</scope>
    <source>
        <strain evidence="1 2">S5</strain>
    </source>
</reference>
<dbReference type="EMBL" id="JAMZEL010000009">
    <property type="protein sequence ID" value="MCP1384723.1"/>
    <property type="molecule type" value="Genomic_DNA"/>
</dbReference>
<keyword evidence="2" id="KW-1185">Reference proteome</keyword>
<protein>
    <recommendedName>
        <fullName evidence="3">DUF4369 domain-containing protein</fullName>
    </recommendedName>
</protein>
<organism evidence="1 2">
    <name type="scientific">Runella salmonicolor</name>
    <dbReference type="NCBI Taxonomy" id="2950278"/>
    <lineage>
        <taxon>Bacteria</taxon>
        <taxon>Pseudomonadati</taxon>
        <taxon>Bacteroidota</taxon>
        <taxon>Cytophagia</taxon>
        <taxon>Cytophagales</taxon>
        <taxon>Spirosomataceae</taxon>
        <taxon>Runella</taxon>
    </lineage>
</organism>
<evidence type="ECO:0000313" key="1">
    <source>
        <dbReference type="EMBL" id="MCP1384723.1"/>
    </source>
</evidence>
<gene>
    <name evidence="1" type="ORF">NCI00_19970</name>
</gene>
<dbReference type="RefSeq" id="WP_253530496.1">
    <property type="nucleotide sequence ID" value="NZ_JAMZEL010000009.1"/>
</dbReference>
<evidence type="ECO:0000313" key="2">
    <source>
        <dbReference type="Proteomes" id="UP001204772"/>
    </source>
</evidence>
<comment type="caution">
    <text evidence="1">The sequence shown here is derived from an EMBL/GenBank/DDBJ whole genome shotgun (WGS) entry which is preliminary data.</text>
</comment>